<gene>
    <name evidence="1" type="ORF">DEH84_00065</name>
</gene>
<dbReference type="KEGG" id="aon:DEH84_00065"/>
<accession>A0A2U8FV95</accession>
<dbReference type="EMBL" id="CP029210">
    <property type="protein sequence ID" value="AWI54995.1"/>
    <property type="molecule type" value="Genomic_DNA"/>
</dbReference>
<dbReference type="AlphaFoldDB" id="A0A2U8FV95"/>
<proteinExistence type="predicted"/>
<evidence type="ECO:0000313" key="2">
    <source>
        <dbReference type="Proteomes" id="UP000244892"/>
    </source>
</evidence>
<name>A0A2U8FV95_9BURK</name>
<organism evidence="1 2">
    <name type="scientific">Aquabacterium olei</name>
    <dbReference type="NCBI Taxonomy" id="1296669"/>
    <lineage>
        <taxon>Bacteria</taxon>
        <taxon>Pseudomonadati</taxon>
        <taxon>Pseudomonadota</taxon>
        <taxon>Betaproteobacteria</taxon>
        <taxon>Burkholderiales</taxon>
        <taxon>Aquabacterium</taxon>
    </lineage>
</organism>
<reference evidence="1 2" key="1">
    <citation type="submission" date="2018-05" db="EMBL/GenBank/DDBJ databases">
        <title>complete genome sequence of Aquabacterium olei NBRC 110486.</title>
        <authorList>
            <person name="Tang B."/>
            <person name="Chang J."/>
            <person name="Zhang L."/>
            <person name="Yang H."/>
        </authorList>
    </citation>
    <scope>NUCLEOTIDE SEQUENCE [LARGE SCALE GENOMIC DNA]</scope>
    <source>
        <strain evidence="1 2">NBRC 110486</strain>
    </source>
</reference>
<sequence>MGSLHAGEGTFGWLYTLDLQPKGTWEFEQRLQYNRGQAGGTYDFWQARTEVEYGVNENFQLAGYLNTSYTNAYRNYPATDEYPNGETGGWGVAYPGEGHYRKWRVEGVSLEGIYRLTNPVIDPVGVGLYGEVTLGTVKDEFEARLLLQSNFLDDKLVLATNLVAAVEKIKFVDGETGPESMFDVLFGATYRFANNWTAGMEARYHNDYYGYRYQTHTQRAWFVGPNVHYAEKDWWVTAAWRYQPTGGKCWAPNDGECSGRRVWDSHTKNEFIVKFGMPF</sequence>
<evidence type="ECO:0000313" key="1">
    <source>
        <dbReference type="EMBL" id="AWI54995.1"/>
    </source>
</evidence>
<keyword evidence="2" id="KW-1185">Reference proteome</keyword>
<evidence type="ECO:0008006" key="3">
    <source>
        <dbReference type="Google" id="ProtNLM"/>
    </source>
</evidence>
<dbReference type="Pfam" id="PF20367">
    <property type="entry name" value="DUF6662"/>
    <property type="match status" value="1"/>
</dbReference>
<dbReference type="InterPro" id="IPR046603">
    <property type="entry name" value="DUF6662"/>
</dbReference>
<dbReference type="OrthoDB" id="3078733at2"/>
<dbReference type="Proteomes" id="UP000244892">
    <property type="component" value="Chromosome"/>
</dbReference>
<protein>
    <recommendedName>
        <fullName evidence="3">Porin</fullName>
    </recommendedName>
</protein>